<evidence type="ECO:0000256" key="1">
    <source>
        <dbReference type="SAM" id="Phobius"/>
    </source>
</evidence>
<organism evidence="2 3">
    <name type="scientific">Panagrellus redivivus</name>
    <name type="common">Microworm</name>
    <dbReference type="NCBI Taxonomy" id="6233"/>
    <lineage>
        <taxon>Eukaryota</taxon>
        <taxon>Metazoa</taxon>
        <taxon>Ecdysozoa</taxon>
        <taxon>Nematoda</taxon>
        <taxon>Chromadorea</taxon>
        <taxon>Rhabditida</taxon>
        <taxon>Tylenchina</taxon>
        <taxon>Panagrolaimomorpha</taxon>
        <taxon>Panagrolaimoidea</taxon>
        <taxon>Panagrolaimidae</taxon>
        <taxon>Panagrellus</taxon>
    </lineage>
</organism>
<dbReference type="Pfam" id="PF10321">
    <property type="entry name" value="7TM_GPCR_Srt"/>
    <property type="match status" value="1"/>
</dbReference>
<keyword evidence="1" id="KW-0472">Membrane</keyword>
<feature type="transmembrane region" description="Helical" evidence="1">
    <location>
        <begin position="173"/>
        <end position="195"/>
    </location>
</feature>
<name>A0A7E4WC77_PANRE</name>
<dbReference type="WBParaSite" id="Pan_g9128.t1">
    <property type="protein sequence ID" value="Pan_g9128.t1"/>
    <property type="gene ID" value="Pan_g9128"/>
</dbReference>
<feature type="transmembrane region" description="Helical" evidence="1">
    <location>
        <begin position="143"/>
        <end position="161"/>
    </location>
</feature>
<keyword evidence="1" id="KW-1133">Transmembrane helix</keyword>
<dbReference type="Proteomes" id="UP000492821">
    <property type="component" value="Unassembled WGS sequence"/>
</dbReference>
<feature type="transmembrane region" description="Helical" evidence="1">
    <location>
        <begin position="201"/>
        <end position="224"/>
    </location>
</feature>
<reference evidence="3" key="2">
    <citation type="submission" date="2020-10" db="UniProtKB">
        <authorList>
            <consortium name="WormBaseParasite"/>
        </authorList>
    </citation>
    <scope>IDENTIFICATION</scope>
</reference>
<evidence type="ECO:0000313" key="3">
    <source>
        <dbReference type="WBParaSite" id="Pan_g9128.t1"/>
    </source>
</evidence>
<dbReference type="PANTHER" id="PTHR23021:SF11">
    <property type="entry name" value="SERPENTINE RECEPTOR, CLASS T"/>
    <property type="match status" value="1"/>
</dbReference>
<sequence length="258" mass="28982">MFYLGVVDFACVLLNSIISGYFSIMGTVYCSNEILVYVTGCFGTALWSTSCAACILLAMNRCLTVIRPRTAEWLFKGHRTSLLLLFPVAYFLYFLFFTKPLLFSSRSYAMFFNPFIDIPGYDLEIEEPKYANISHTFNNVADVILLSTTYAVFCGFIVKSSTSRTISLQQKTFIQATTICGINATAAIIYVLMQFMPTPTVLIVIGQVAWQASHGAPVFIYLFVNRSIRCAVLDFLGIEYIAAKVSNFTDYFSLRQSK</sequence>
<accession>A0A7E4WC77</accession>
<dbReference type="InterPro" id="IPR019425">
    <property type="entry name" value="7TM_GPCR_serpentine_rcpt_Srt"/>
</dbReference>
<protein>
    <submittedName>
        <fullName evidence="3">Serpentine Receptor, class T</fullName>
    </submittedName>
</protein>
<dbReference type="AlphaFoldDB" id="A0A7E4WC77"/>
<feature type="transmembrane region" description="Helical" evidence="1">
    <location>
        <begin position="80"/>
        <end position="98"/>
    </location>
</feature>
<dbReference type="PANTHER" id="PTHR23021">
    <property type="entry name" value="SERPENTINE RECEPTOR, CLASS T"/>
    <property type="match status" value="1"/>
</dbReference>
<dbReference type="SUPFAM" id="SSF81321">
    <property type="entry name" value="Family A G protein-coupled receptor-like"/>
    <property type="match status" value="1"/>
</dbReference>
<feature type="transmembrane region" description="Helical" evidence="1">
    <location>
        <begin position="34"/>
        <end position="59"/>
    </location>
</feature>
<keyword evidence="1" id="KW-0812">Transmembrane</keyword>
<dbReference type="Gene3D" id="1.20.1070.10">
    <property type="entry name" value="Rhodopsin 7-helix transmembrane proteins"/>
    <property type="match status" value="1"/>
</dbReference>
<proteinExistence type="predicted"/>
<keyword evidence="2" id="KW-1185">Reference proteome</keyword>
<reference evidence="2" key="1">
    <citation type="journal article" date="2013" name="Genetics">
        <title>The draft genome and transcriptome of Panagrellus redivivus are shaped by the harsh demands of a free-living lifestyle.</title>
        <authorList>
            <person name="Srinivasan J."/>
            <person name="Dillman A.R."/>
            <person name="Macchietto M.G."/>
            <person name="Heikkinen L."/>
            <person name="Lakso M."/>
            <person name="Fracchia K.M."/>
            <person name="Antoshechkin I."/>
            <person name="Mortazavi A."/>
            <person name="Wong G."/>
            <person name="Sternberg P.W."/>
        </authorList>
    </citation>
    <scope>NUCLEOTIDE SEQUENCE [LARGE SCALE GENOMIC DNA]</scope>
    <source>
        <strain evidence="2">MT8872</strain>
    </source>
</reference>
<feature type="transmembrane region" description="Helical" evidence="1">
    <location>
        <begin position="7"/>
        <end position="28"/>
    </location>
</feature>
<evidence type="ECO:0000313" key="2">
    <source>
        <dbReference type="Proteomes" id="UP000492821"/>
    </source>
</evidence>